<keyword evidence="9" id="KW-1003">Cell membrane</keyword>
<gene>
    <name evidence="12" type="ORF">PFISCL1PPCAC_25227</name>
</gene>
<keyword evidence="4 9" id="KW-0735">Signal-anchor</keyword>
<keyword evidence="7" id="KW-1015">Disulfide bond</keyword>
<evidence type="ECO:0000256" key="7">
    <source>
        <dbReference type="ARBA" id="ARBA00023157"/>
    </source>
</evidence>
<feature type="non-terminal residue" evidence="12">
    <location>
        <position position="1"/>
    </location>
</feature>
<organism evidence="12 13">
    <name type="scientific">Pristionchus fissidentatus</name>
    <dbReference type="NCBI Taxonomy" id="1538716"/>
    <lineage>
        <taxon>Eukaryota</taxon>
        <taxon>Metazoa</taxon>
        <taxon>Ecdysozoa</taxon>
        <taxon>Nematoda</taxon>
        <taxon>Chromadorea</taxon>
        <taxon>Rhabditida</taxon>
        <taxon>Rhabditina</taxon>
        <taxon>Diplogasteromorpha</taxon>
        <taxon>Diplogasteroidea</taxon>
        <taxon>Neodiplogasteridae</taxon>
        <taxon>Pristionchus</taxon>
    </lineage>
</organism>
<evidence type="ECO:0000313" key="12">
    <source>
        <dbReference type="EMBL" id="GMT33930.1"/>
    </source>
</evidence>
<evidence type="ECO:0000256" key="9">
    <source>
        <dbReference type="RuleBase" id="RU367061"/>
    </source>
</evidence>
<feature type="domain" description="BRICHOS" evidence="11">
    <location>
        <begin position="163"/>
        <end position="256"/>
    </location>
</feature>
<evidence type="ECO:0000256" key="8">
    <source>
        <dbReference type="ARBA" id="ARBA00023180"/>
    </source>
</evidence>
<feature type="compositionally biased region" description="Basic and acidic residues" evidence="10">
    <location>
        <begin position="10"/>
        <end position="21"/>
    </location>
</feature>
<feature type="transmembrane region" description="Helical" evidence="9">
    <location>
        <begin position="102"/>
        <end position="124"/>
    </location>
</feature>
<dbReference type="Proteomes" id="UP001432322">
    <property type="component" value="Unassembled WGS sequence"/>
</dbReference>
<dbReference type="GO" id="GO:0070062">
    <property type="term" value="C:extracellular exosome"/>
    <property type="evidence" value="ECO:0007669"/>
    <property type="project" value="TreeGrafter"/>
</dbReference>
<keyword evidence="8" id="KW-0325">Glycoprotein</keyword>
<dbReference type="GO" id="GO:0005794">
    <property type="term" value="C:Golgi apparatus"/>
    <property type="evidence" value="ECO:0007669"/>
    <property type="project" value="TreeGrafter"/>
</dbReference>
<keyword evidence="6 9" id="KW-0472">Membrane</keyword>
<dbReference type="InterPro" id="IPR040145">
    <property type="entry name" value="ITM2"/>
</dbReference>
<dbReference type="GO" id="GO:0005886">
    <property type="term" value="C:plasma membrane"/>
    <property type="evidence" value="ECO:0007669"/>
    <property type="project" value="UniProtKB-UniRule"/>
</dbReference>
<keyword evidence="13" id="KW-1185">Reference proteome</keyword>
<dbReference type="SMART" id="SM01039">
    <property type="entry name" value="BRICHOS"/>
    <property type="match status" value="1"/>
</dbReference>
<accession>A0AAV5WTN7</accession>
<comment type="similarity">
    <text evidence="2 9">Belongs to the ITM2 family.</text>
</comment>
<evidence type="ECO:0000256" key="6">
    <source>
        <dbReference type="ARBA" id="ARBA00023136"/>
    </source>
</evidence>
<dbReference type="PANTHER" id="PTHR10962">
    <property type="entry name" value="INTEGRAL TRANSMEMBRANE PROTEIN 2"/>
    <property type="match status" value="1"/>
</dbReference>
<evidence type="ECO:0000256" key="5">
    <source>
        <dbReference type="ARBA" id="ARBA00022989"/>
    </source>
</evidence>
<keyword evidence="5 9" id="KW-1133">Transmembrane helix</keyword>
<evidence type="ECO:0000313" key="13">
    <source>
        <dbReference type="Proteomes" id="UP001432322"/>
    </source>
</evidence>
<dbReference type="AlphaFoldDB" id="A0AAV5WTN7"/>
<evidence type="ECO:0000256" key="10">
    <source>
        <dbReference type="SAM" id="MobiDB-lite"/>
    </source>
</evidence>
<sequence length="306" mass="35293">CRMTVFTKADTGEDKKNKDVKPSAPEVIITDAVEQANEIIKQNARFDRQETHDEYFTRKKRTSSFGPLSIVRLTPSPLCRTPSPPRSYSPEERERRRISRHFNIAVVIALILFSFLLGFGYRAYLHSSIMKSLFRSTTDEVVVVNDATPPLTSPQKADVRTLDGRPIAAMFVHDFRKNLTAILDVNNRRCFIKRFSHFPAFVQRHMDAVNEPEPAPPSPVVNQYYKVERRLRDRDINRLNSMVVYRHCAGRPAYMLSSRPQEQQQNNEGGRWKRATSSEEPRPSSEQLEFMETSTDGIVYVDHISF</sequence>
<keyword evidence="3 9" id="KW-0812">Transmembrane</keyword>
<dbReference type="Pfam" id="PF04089">
    <property type="entry name" value="BRICHOS"/>
    <property type="match status" value="1"/>
</dbReference>
<dbReference type="InterPro" id="IPR007084">
    <property type="entry name" value="BRICHOS_dom"/>
</dbReference>
<protein>
    <recommendedName>
        <fullName evidence="9">Integral membrane protein 2</fullName>
    </recommendedName>
</protein>
<reference evidence="12" key="1">
    <citation type="submission" date="2023-10" db="EMBL/GenBank/DDBJ databases">
        <title>Genome assembly of Pristionchus species.</title>
        <authorList>
            <person name="Yoshida K."/>
            <person name="Sommer R.J."/>
        </authorList>
    </citation>
    <scope>NUCLEOTIDE SEQUENCE</scope>
    <source>
        <strain evidence="12">RS5133</strain>
    </source>
</reference>
<name>A0AAV5WTN7_9BILA</name>
<comment type="subcellular location">
    <subcellularLocation>
        <location evidence="1 9">Membrane</location>
        <topology evidence="1 9">Single-pass type II membrane protein</topology>
    </subcellularLocation>
</comment>
<evidence type="ECO:0000259" key="11">
    <source>
        <dbReference type="PROSITE" id="PS50869"/>
    </source>
</evidence>
<dbReference type="GO" id="GO:0001540">
    <property type="term" value="F:amyloid-beta binding"/>
    <property type="evidence" value="ECO:0007669"/>
    <property type="project" value="TreeGrafter"/>
</dbReference>
<feature type="compositionally biased region" description="Polar residues" evidence="10">
    <location>
        <begin position="258"/>
        <end position="268"/>
    </location>
</feature>
<evidence type="ECO:0000256" key="2">
    <source>
        <dbReference type="ARBA" id="ARBA00006794"/>
    </source>
</evidence>
<feature type="region of interest" description="Disordered" evidence="10">
    <location>
        <begin position="255"/>
        <end position="288"/>
    </location>
</feature>
<evidence type="ECO:0000256" key="1">
    <source>
        <dbReference type="ARBA" id="ARBA00004606"/>
    </source>
</evidence>
<comment type="caution">
    <text evidence="12">The sequence shown here is derived from an EMBL/GenBank/DDBJ whole genome shotgun (WGS) entry which is preliminary data.</text>
</comment>
<dbReference type="PANTHER" id="PTHR10962:SF1">
    <property type="entry name" value="INTEGRAL MEMBRANE PROTEIN 2"/>
    <property type="match status" value="1"/>
</dbReference>
<dbReference type="PROSITE" id="PS50869">
    <property type="entry name" value="BRICHOS"/>
    <property type="match status" value="1"/>
</dbReference>
<dbReference type="GO" id="GO:0042985">
    <property type="term" value="P:negative regulation of amyloid precursor protein biosynthetic process"/>
    <property type="evidence" value="ECO:0007669"/>
    <property type="project" value="TreeGrafter"/>
</dbReference>
<evidence type="ECO:0000256" key="3">
    <source>
        <dbReference type="ARBA" id="ARBA00022692"/>
    </source>
</evidence>
<dbReference type="EMBL" id="BTSY01000006">
    <property type="protein sequence ID" value="GMT33930.1"/>
    <property type="molecule type" value="Genomic_DNA"/>
</dbReference>
<feature type="region of interest" description="Disordered" evidence="10">
    <location>
        <begin position="1"/>
        <end position="22"/>
    </location>
</feature>
<evidence type="ECO:0000256" key="4">
    <source>
        <dbReference type="ARBA" id="ARBA00022968"/>
    </source>
</evidence>
<proteinExistence type="inferred from homology"/>